<dbReference type="EMBL" id="CP003929">
    <property type="protein sequence ID" value="AGB36915.1"/>
    <property type="molecule type" value="Genomic_DNA"/>
</dbReference>
<dbReference type="STRING" id="694430.Natoc_1073"/>
<dbReference type="HOGENOM" id="CLU_1329506_0_0_2"/>
<proteinExistence type="predicted"/>
<dbReference type="AlphaFoldDB" id="L0JX99"/>
<keyword evidence="3" id="KW-1185">Reference proteome</keyword>
<organism evidence="2 3">
    <name type="scientific">Natronococcus occultus SP4</name>
    <dbReference type="NCBI Taxonomy" id="694430"/>
    <lineage>
        <taxon>Archaea</taxon>
        <taxon>Methanobacteriati</taxon>
        <taxon>Methanobacteriota</taxon>
        <taxon>Stenosarchaea group</taxon>
        <taxon>Halobacteria</taxon>
        <taxon>Halobacteriales</taxon>
        <taxon>Natrialbaceae</taxon>
        <taxon>Natronococcus</taxon>
    </lineage>
</organism>
<gene>
    <name evidence="2" type="ORF">Natoc_1073</name>
</gene>
<feature type="region of interest" description="Disordered" evidence="1">
    <location>
        <begin position="187"/>
        <end position="206"/>
    </location>
</feature>
<dbReference type="KEGG" id="nou:Natoc_1073"/>
<dbReference type="RefSeq" id="WP_015320367.1">
    <property type="nucleotide sequence ID" value="NC_019974.1"/>
</dbReference>
<reference evidence="2 3" key="1">
    <citation type="submission" date="2012-11" db="EMBL/GenBank/DDBJ databases">
        <title>FINISHED of Natronococcus occultus SP4, DSM 3396.</title>
        <authorList>
            <consortium name="DOE Joint Genome Institute"/>
            <person name="Eisen J."/>
            <person name="Huntemann M."/>
            <person name="Wei C.-L."/>
            <person name="Han J."/>
            <person name="Detter J.C."/>
            <person name="Han C."/>
            <person name="Tapia R."/>
            <person name="Chen A."/>
            <person name="Kyrpides N."/>
            <person name="Mavromatis K."/>
            <person name="Markowitz V."/>
            <person name="Szeto E."/>
            <person name="Ivanova N."/>
            <person name="Mikhailova N."/>
            <person name="Ovchinnikova G."/>
            <person name="Pagani I."/>
            <person name="Pati A."/>
            <person name="Goodwin L."/>
            <person name="Nordberg H.P."/>
            <person name="Cantor M.N."/>
            <person name="Hua S.X."/>
            <person name="Woyke T."/>
            <person name="Eisen J."/>
            <person name="Klenk H.-P."/>
            <person name="Klenk H.-P."/>
        </authorList>
    </citation>
    <scope>NUCLEOTIDE SEQUENCE [LARGE SCALE GENOMIC DNA]</scope>
    <source>
        <strain evidence="2 3">SP4</strain>
    </source>
</reference>
<dbReference type="eggNOG" id="ENOG502N5RZ">
    <property type="taxonomic scope" value="Archaea"/>
</dbReference>
<dbReference type="GeneID" id="14402352"/>
<evidence type="ECO:0000313" key="2">
    <source>
        <dbReference type="EMBL" id="AGB36915.1"/>
    </source>
</evidence>
<feature type="compositionally biased region" description="Basic and acidic residues" evidence="1">
    <location>
        <begin position="1"/>
        <end position="12"/>
    </location>
</feature>
<feature type="compositionally biased region" description="Polar residues" evidence="1">
    <location>
        <begin position="187"/>
        <end position="198"/>
    </location>
</feature>
<evidence type="ECO:0000313" key="3">
    <source>
        <dbReference type="Proteomes" id="UP000010878"/>
    </source>
</evidence>
<sequence>MTNDTPFDRTDTFEQTEQTRVGERGSPVLEEERTATDLASLTETTEQTAVALCTCGAPYTAAPEVHRCVQCDALACPRCVLRLHRRQYCPRCAEHVYELDKRVFLSLLFLQQEVIALEDLLQVETVAEAPVEIAVDHAATVLTNNNYVDTDTGTLTPDGQEALHVGKQLYGEDGDVQSVVQQLRVQDVSNTDSPSPTLYDQLAPGP</sequence>
<dbReference type="OrthoDB" id="205322at2157"/>
<protein>
    <submittedName>
        <fullName evidence="2">Uncharacterized protein</fullName>
    </submittedName>
</protein>
<dbReference type="Proteomes" id="UP000010878">
    <property type="component" value="Chromosome"/>
</dbReference>
<name>L0JX99_9EURY</name>
<feature type="region of interest" description="Disordered" evidence="1">
    <location>
        <begin position="1"/>
        <end position="34"/>
    </location>
</feature>
<accession>L0JX99</accession>
<evidence type="ECO:0000256" key="1">
    <source>
        <dbReference type="SAM" id="MobiDB-lite"/>
    </source>
</evidence>